<evidence type="ECO:0000313" key="3">
    <source>
        <dbReference type="Proteomes" id="UP001174909"/>
    </source>
</evidence>
<organism evidence="2 3">
    <name type="scientific">Geodia barretti</name>
    <name type="common">Barrett's horny sponge</name>
    <dbReference type="NCBI Taxonomy" id="519541"/>
    <lineage>
        <taxon>Eukaryota</taxon>
        <taxon>Metazoa</taxon>
        <taxon>Porifera</taxon>
        <taxon>Demospongiae</taxon>
        <taxon>Heteroscleromorpha</taxon>
        <taxon>Tetractinellida</taxon>
        <taxon>Astrophorina</taxon>
        <taxon>Geodiidae</taxon>
        <taxon>Geodia</taxon>
    </lineage>
</organism>
<gene>
    <name evidence="2" type="ORF">GBAR_LOCUS9661</name>
</gene>
<reference evidence="2" key="1">
    <citation type="submission" date="2023-03" db="EMBL/GenBank/DDBJ databases">
        <authorList>
            <person name="Steffen K."/>
            <person name="Cardenas P."/>
        </authorList>
    </citation>
    <scope>NUCLEOTIDE SEQUENCE</scope>
</reference>
<dbReference type="Gene3D" id="2.130.10.10">
    <property type="entry name" value="YVTN repeat-like/Quinoprotein amine dehydrogenase"/>
    <property type="match status" value="1"/>
</dbReference>
<evidence type="ECO:0000256" key="1">
    <source>
        <dbReference type="SAM" id="SignalP"/>
    </source>
</evidence>
<accession>A0AA35WBW8</accession>
<dbReference type="InterPro" id="IPR011047">
    <property type="entry name" value="Quinoprotein_ADH-like_sf"/>
</dbReference>
<dbReference type="InterPro" id="IPR015943">
    <property type="entry name" value="WD40/YVTN_repeat-like_dom_sf"/>
</dbReference>
<keyword evidence="3" id="KW-1185">Reference proteome</keyword>
<feature type="signal peptide" evidence="1">
    <location>
        <begin position="1"/>
        <end position="28"/>
    </location>
</feature>
<dbReference type="EMBL" id="CASHTH010001465">
    <property type="protein sequence ID" value="CAI8015668.1"/>
    <property type="molecule type" value="Genomic_DNA"/>
</dbReference>
<dbReference type="AlphaFoldDB" id="A0AA35WBW8"/>
<feature type="chain" id="PRO_5041366462" evidence="1">
    <location>
        <begin position="29"/>
        <end position="139"/>
    </location>
</feature>
<dbReference type="Proteomes" id="UP001174909">
    <property type="component" value="Unassembled WGS sequence"/>
</dbReference>
<comment type="caution">
    <text evidence="2">The sequence shown here is derived from an EMBL/GenBank/DDBJ whole genome shotgun (WGS) entry which is preliminary data.</text>
</comment>
<name>A0AA35WBW8_GEOBA</name>
<sequence>MVCNPRFSCGNDEVIVFCLMLLFRVCSGNKKDTMLVESSDPKIILSLLDGNVLSIDINTGIVLWSLSEDPILSIPDINAYRWDATYLEYNSYSSTPTINRDHLYFSSTTDDMLISIDPNTGNSTIYCTFGNLNLRSKEI</sequence>
<proteinExistence type="predicted"/>
<keyword evidence="1" id="KW-0732">Signal</keyword>
<dbReference type="SUPFAM" id="SSF50998">
    <property type="entry name" value="Quinoprotein alcohol dehydrogenase-like"/>
    <property type="match status" value="1"/>
</dbReference>
<protein>
    <submittedName>
        <fullName evidence="2">Uncharacterized protein</fullName>
    </submittedName>
</protein>
<evidence type="ECO:0000313" key="2">
    <source>
        <dbReference type="EMBL" id="CAI8015668.1"/>
    </source>
</evidence>